<sequence>MASSSAADDKKAETADVDQVGLVEVDGAIGNYKNHGFQPLTNFGISCKGFVSSGNSVEGYLVEFDPLLDASRNVVAAVDTAKNSWTWHLDST</sequence>
<dbReference type="EMBL" id="MU825878">
    <property type="protein sequence ID" value="KAJ7386036.1"/>
    <property type="molecule type" value="Genomic_DNA"/>
</dbReference>
<gene>
    <name evidence="1" type="ORF">OS493_012369</name>
</gene>
<name>A0A9X0D4A6_9CNID</name>
<evidence type="ECO:0000313" key="2">
    <source>
        <dbReference type="Proteomes" id="UP001163046"/>
    </source>
</evidence>
<accession>A0A9X0D4A6</accession>
<comment type="caution">
    <text evidence="1">The sequence shown here is derived from an EMBL/GenBank/DDBJ whole genome shotgun (WGS) entry which is preliminary data.</text>
</comment>
<dbReference type="AlphaFoldDB" id="A0A9X0D4A6"/>
<proteinExistence type="predicted"/>
<keyword evidence="2" id="KW-1185">Reference proteome</keyword>
<evidence type="ECO:0000313" key="1">
    <source>
        <dbReference type="EMBL" id="KAJ7386036.1"/>
    </source>
</evidence>
<dbReference type="OrthoDB" id="10568579at2759"/>
<organism evidence="1 2">
    <name type="scientific">Desmophyllum pertusum</name>
    <dbReference type="NCBI Taxonomy" id="174260"/>
    <lineage>
        <taxon>Eukaryota</taxon>
        <taxon>Metazoa</taxon>
        <taxon>Cnidaria</taxon>
        <taxon>Anthozoa</taxon>
        <taxon>Hexacorallia</taxon>
        <taxon>Scleractinia</taxon>
        <taxon>Caryophylliina</taxon>
        <taxon>Caryophylliidae</taxon>
        <taxon>Desmophyllum</taxon>
    </lineage>
</organism>
<dbReference type="Proteomes" id="UP001163046">
    <property type="component" value="Unassembled WGS sequence"/>
</dbReference>
<protein>
    <submittedName>
        <fullName evidence="1">Uncharacterized protein</fullName>
    </submittedName>
</protein>
<reference evidence="1" key="1">
    <citation type="submission" date="2023-01" db="EMBL/GenBank/DDBJ databases">
        <title>Genome assembly of the deep-sea coral Lophelia pertusa.</title>
        <authorList>
            <person name="Herrera S."/>
            <person name="Cordes E."/>
        </authorList>
    </citation>
    <scope>NUCLEOTIDE SEQUENCE</scope>
    <source>
        <strain evidence="1">USNM1676648</strain>
        <tissue evidence="1">Polyp</tissue>
    </source>
</reference>